<evidence type="ECO:0000256" key="7">
    <source>
        <dbReference type="ARBA" id="ARBA00068928"/>
    </source>
</evidence>
<dbReference type="AlphaFoldDB" id="A0AAD4JVS9"/>
<dbReference type="PANTHER" id="PTHR11842:SF11">
    <property type="entry name" value="MITOTIC SPINDLE ASSEMBLY CHECKPOINT PROTEIN MAD2A"/>
    <property type="match status" value="1"/>
</dbReference>
<accession>A0AAD4JVS9</accession>
<reference evidence="10" key="1">
    <citation type="journal article" date="2021" name="Mol. Ecol. Resour.">
        <title>Phylogenomic analyses of the genus Drosophila reveals genomic signals of climate adaptation.</title>
        <authorList>
            <person name="Li F."/>
            <person name="Rane R.V."/>
            <person name="Luria V."/>
            <person name="Xiong Z."/>
            <person name="Chen J."/>
            <person name="Li Z."/>
            <person name="Catullo R.A."/>
            <person name="Griffin P.C."/>
            <person name="Schiffer M."/>
            <person name="Pearce S."/>
            <person name="Lee S.F."/>
            <person name="McElroy K."/>
            <person name="Stocker A."/>
            <person name="Shirriffs J."/>
            <person name="Cockerell F."/>
            <person name="Coppin C."/>
            <person name="Sgro C.M."/>
            <person name="Karger A."/>
            <person name="Cain J.W."/>
            <person name="Weber J.A."/>
            <person name="Santpere G."/>
            <person name="Kirschner M.W."/>
            <person name="Hoffmann A.A."/>
            <person name="Oakeshott J.G."/>
            <person name="Zhang G."/>
        </authorList>
    </citation>
    <scope>NUCLEOTIDE SEQUENCE</scope>
    <source>
        <strain evidence="10">BGI-SZ-2011g</strain>
    </source>
</reference>
<name>A0AAD4JVS9_9MUSC</name>
<evidence type="ECO:0000259" key="9">
    <source>
        <dbReference type="PROSITE" id="PS50815"/>
    </source>
</evidence>
<dbReference type="InterPro" id="IPR045091">
    <property type="entry name" value="Mad2-like"/>
</dbReference>
<dbReference type="Pfam" id="PF02301">
    <property type="entry name" value="HORMA"/>
    <property type="match status" value="1"/>
</dbReference>
<gene>
    <name evidence="10" type="ORF">KR093_000259</name>
</gene>
<dbReference type="InterPro" id="IPR003511">
    <property type="entry name" value="HORMA_dom"/>
</dbReference>
<evidence type="ECO:0000256" key="1">
    <source>
        <dbReference type="ARBA" id="ARBA00004123"/>
    </source>
</evidence>
<dbReference type="FunFam" id="3.30.900.10:FF:000002">
    <property type="entry name" value="Mitotic spindle assembly checkpoint protein MAD2A"/>
    <property type="match status" value="1"/>
</dbReference>
<evidence type="ECO:0000313" key="10">
    <source>
        <dbReference type="EMBL" id="KAH8365414.1"/>
    </source>
</evidence>
<proteinExistence type="inferred from homology"/>
<comment type="caution">
    <text evidence="10">The sequence shown here is derived from an EMBL/GenBank/DDBJ whole genome shotgun (WGS) entry which is preliminary data.</text>
</comment>
<dbReference type="Proteomes" id="UP001200034">
    <property type="component" value="Unassembled WGS sequence"/>
</dbReference>
<dbReference type="GO" id="GO:0051301">
    <property type="term" value="P:cell division"/>
    <property type="evidence" value="ECO:0007669"/>
    <property type="project" value="UniProtKB-KW"/>
</dbReference>
<evidence type="ECO:0000256" key="3">
    <source>
        <dbReference type="ARBA" id="ARBA00022618"/>
    </source>
</evidence>
<dbReference type="GO" id="GO:0007094">
    <property type="term" value="P:mitotic spindle assembly checkpoint signaling"/>
    <property type="evidence" value="ECO:0007669"/>
    <property type="project" value="TreeGrafter"/>
</dbReference>
<evidence type="ECO:0000256" key="8">
    <source>
        <dbReference type="ARBA" id="ARBA00076594"/>
    </source>
</evidence>
<keyword evidence="11" id="KW-1185">Reference proteome</keyword>
<keyword evidence="4" id="KW-0498">Mitosis</keyword>
<dbReference type="PANTHER" id="PTHR11842">
    <property type="entry name" value="MITOTIC SPINDLE ASSEMBLY CHECKPOINT PROTEIN MAD2"/>
    <property type="match status" value="1"/>
</dbReference>
<dbReference type="PROSITE" id="PS50815">
    <property type="entry name" value="HORMA"/>
    <property type="match status" value="1"/>
</dbReference>
<dbReference type="EMBL" id="JAJJHW010002774">
    <property type="protein sequence ID" value="KAH8365414.1"/>
    <property type="molecule type" value="Genomic_DNA"/>
</dbReference>
<evidence type="ECO:0000256" key="6">
    <source>
        <dbReference type="ARBA" id="ARBA00023306"/>
    </source>
</evidence>
<keyword evidence="6" id="KW-0131">Cell cycle</keyword>
<dbReference type="InterPro" id="IPR036570">
    <property type="entry name" value="HORMA_dom_sf"/>
</dbReference>
<dbReference type="GO" id="GO:0000776">
    <property type="term" value="C:kinetochore"/>
    <property type="evidence" value="ECO:0007669"/>
    <property type="project" value="TreeGrafter"/>
</dbReference>
<feature type="domain" description="HORMA" evidence="9">
    <location>
        <begin position="14"/>
        <end position="202"/>
    </location>
</feature>
<comment type="similarity">
    <text evidence="2">Belongs to the MAD2 family.</text>
</comment>
<dbReference type="Gene3D" id="3.30.900.10">
    <property type="entry name" value="HORMA domain"/>
    <property type="match status" value="1"/>
</dbReference>
<evidence type="ECO:0000313" key="11">
    <source>
        <dbReference type="Proteomes" id="UP001200034"/>
    </source>
</evidence>
<dbReference type="GO" id="GO:0005654">
    <property type="term" value="C:nucleoplasm"/>
    <property type="evidence" value="ECO:0007669"/>
    <property type="project" value="TreeGrafter"/>
</dbReference>
<dbReference type="SUPFAM" id="SSF56019">
    <property type="entry name" value="The spindle assembly checkpoint protein mad2"/>
    <property type="match status" value="1"/>
</dbReference>
<comment type="subcellular location">
    <subcellularLocation>
        <location evidence="1">Nucleus</location>
    </subcellularLocation>
</comment>
<sequence length="208" mass="23405">MSTAQATKNCITLKGSAQIIVEYLKYGINSILFQRGIYPAENFDNTQQYGLTILMSKDPKIMSFLQNVLTQTEEWLSKNMINKISMVITNAHTKEVLECWDFKMQAEAGDGVEAGDPSKQTSSKQLSRIQNEIRDVMRQISATVSYLPLLDCICTFDVMIHTLQNTEIPAQWNETGAVFIQNAQAVQLRSFSTGLQKVDTVVNYKMSS</sequence>
<evidence type="ECO:0000256" key="4">
    <source>
        <dbReference type="ARBA" id="ARBA00022776"/>
    </source>
</evidence>
<organism evidence="10 11">
    <name type="scientific">Drosophila rubida</name>
    <dbReference type="NCBI Taxonomy" id="30044"/>
    <lineage>
        <taxon>Eukaryota</taxon>
        <taxon>Metazoa</taxon>
        <taxon>Ecdysozoa</taxon>
        <taxon>Arthropoda</taxon>
        <taxon>Hexapoda</taxon>
        <taxon>Insecta</taxon>
        <taxon>Pterygota</taxon>
        <taxon>Neoptera</taxon>
        <taxon>Endopterygota</taxon>
        <taxon>Diptera</taxon>
        <taxon>Brachycera</taxon>
        <taxon>Muscomorpha</taxon>
        <taxon>Ephydroidea</taxon>
        <taxon>Drosophilidae</taxon>
        <taxon>Drosophila</taxon>
    </lineage>
</organism>
<keyword evidence="5" id="KW-0539">Nucleus</keyword>
<dbReference type="GO" id="GO:1990728">
    <property type="term" value="C:mitotic spindle assembly checkpoint MAD1-MAD2 complex"/>
    <property type="evidence" value="ECO:0007669"/>
    <property type="project" value="UniProtKB-ARBA"/>
</dbReference>
<evidence type="ECO:0000256" key="5">
    <source>
        <dbReference type="ARBA" id="ARBA00023242"/>
    </source>
</evidence>
<protein>
    <recommendedName>
        <fullName evidence="7">Mitotic spindle assembly checkpoint protein MAD2A</fullName>
    </recommendedName>
    <alternativeName>
        <fullName evidence="8">Mitotic arrest deficient 2-like protein 1</fullName>
    </alternativeName>
</protein>
<keyword evidence="3" id="KW-0132">Cell division</keyword>
<evidence type="ECO:0000256" key="2">
    <source>
        <dbReference type="ARBA" id="ARBA00010348"/>
    </source>
</evidence>